<dbReference type="GO" id="GO:0016192">
    <property type="term" value="P:vesicle-mediated transport"/>
    <property type="evidence" value="ECO:0007669"/>
    <property type="project" value="InterPro"/>
</dbReference>
<dbReference type="InterPro" id="IPR000804">
    <property type="entry name" value="Clathrin_sm-chain_CS"/>
</dbReference>
<keyword evidence="5" id="KW-0472">Membrane</keyword>
<dbReference type="EMBL" id="CADCXU010019088">
    <property type="protein sequence ID" value="CAB0007466.1"/>
    <property type="molecule type" value="Genomic_DNA"/>
</dbReference>
<dbReference type="AlphaFoldDB" id="A0A6H5H1J0"/>
<dbReference type="Gene3D" id="3.30.450.60">
    <property type="match status" value="1"/>
</dbReference>
<comment type="similarity">
    <text evidence="2">Belongs to the adaptor complexes small subunit family.</text>
</comment>
<comment type="subcellular location">
    <subcellularLocation>
        <location evidence="1">Endomembrane system</location>
    </subcellularLocation>
</comment>
<feature type="domain" description="AP complex mu/sigma subunit" evidence="7">
    <location>
        <begin position="399"/>
        <end position="504"/>
    </location>
</feature>
<evidence type="ECO:0000313" key="8">
    <source>
        <dbReference type="EMBL" id="CAB0007466.1"/>
    </source>
</evidence>
<dbReference type="GO" id="GO:0012505">
    <property type="term" value="C:endomembrane system"/>
    <property type="evidence" value="ECO:0007669"/>
    <property type="project" value="UniProtKB-SubCell"/>
</dbReference>
<sequence>MKTNVRLKKHVYLLTDGSFFELCPGSIRGTYFAAVLTEHAFTSSKEIKPFLRRAHVFAKRINRYPIKVLSADKEQGSKVTRKGRKIGTQGSMLSLEMVITGNSCSGRVARAIRLFLFAQLPPRRWHRMPGGKSAASFLEIRVQDGYLLFQIGFGNPANSLPLHFIDIYQFLNNVTSNGRTVPHFFTRWATVVPLTVKETTISHDNTRALDSDMKTGNADFEIIVSKSGLGIVLCVIYAPLVLKEAALRLPSAVGNAKPTKYHYFPHNQHIYLLPECAIQQVLTLVKTCEPVADMRICRSPRDWSLLALQNIRTGKSHYLVICRCPPETSDLEGPMSHDQPTYASVPGIRVYGMMCVSNHGYEKSPGPSYEKSASTPASAANSNRRARPMRTPRSISRAHDFGTRRKQRPHSLIGGSDYKLIYRHYATLYFVFCVDSSESELGILDLIQVFVETLDKCFENVCELDLIFHVDKVHYILNELVMGGMVLETNMSEILSRISEQNKLEKQETGLAAARAVSAVKNMNLPAQLKDMKLPDLPQAIKDLKF</sequence>
<accession>A0A6H5H1J0</accession>
<evidence type="ECO:0000256" key="1">
    <source>
        <dbReference type="ARBA" id="ARBA00004308"/>
    </source>
</evidence>
<feature type="region of interest" description="Disordered" evidence="6">
    <location>
        <begin position="366"/>
        <end position="392"/>
    </location>
</feature>
<evidence type="ECO:0000256" key="4">
    <source>
        <dbReference type="ARBA" id="ARBA00022927"/>
    </source>
</evidence>
<organism evidence="8 9">
    <name type="scientific">Nesidiocoris tenuis</name>
    <dbReference type="NCBI Taxonomy" id="355587"/>
    <lineage>
        <taxon>Eukaryota</taxon>
        <taxon>Metazoa</taxon>
        <taxon>Ecdysozoa</taxon>
        <taxon>Arthropoda</taxon>
        <taxon>Hexapoda</taxon>
        <taxon>Insecta</taxon>
        <taxon>Pterygota</taxon>
        <taxon>Neoptera</taxon>
        <taxon>Paraneoptera</taxon>
        <taxon>Hemiptera</taxon>
        <taxon>Heteroptera</taxon>
        <taxon>Panheteroptera</taxon>
        <taxon>Cimicomorpha</taxon>
        <taxon>Miridae</taxon>
        <taxon>Dicyphina</taxon>
        <taxon>Nesidiocoris</taxon>
    </lineage>
</organism>
<evidence type="ECO:0000256" key="5">
    <source>
        <dbReference type="ARBA" id="ARBA00023136"/>
    </source>
</evidence>
<dbReference type="InterPro" id="IPR016635">
    <property type="entry name" value="AP_complex_ssu"/>
</dbReference>
<evidence type="ECO:0000256" key="2">
    <source>
        <dbReference type="ARBA" id="ARBA00006972"/>
    </source>
</evidence>
<keyword evidence="9" id="KW-1185">Reference proteome</keyword>
<dbReference type="GO" id="GO:0030117">
    <property type="term" value="C:membrane coat"/>
    <property type="evidence" value="ECO:0007669"/>
    <property type="project" value="InterPro"/>
</dbReference>
<gene>
    <name evidence="8" type="ORF">NTEN_LOCUS12746</name>
</gene>
<dbReference type="InterPro" id="IPR011012">
    <property type="entry name" value="Longin-like_dom_sf"/>
</dbReference>
<evidence type="ECO:0000256" key="6">
    <source>
        <dbReference type="SAM" id="MobiDB-lite"/>
    </source>
</evidence>
<evidence type="ECO:0000313" key="9">
    <source>
        <dbReference type="Proteomes" id="UP000479000"/>
    </source>
</evidence>
<dbReference type="PROSITE" id="PS00989">
    <property type="entry name" value="CLAT_ADAPTOR_S"/>
    <property type="match status" value="1"/>
</dbReference>
<dbReference type="Pfam" id="PF01217">
    <property type="entry name" value="Clat_adaptor_s"/>
    <property type="match status" value="1"/>
</dbReference>
<keyword evidence="4" id="KW-0653">Protein transport</keyword>
<feature type="compositionally biased region" description="Low complexity" evidence="6">
    <location>
        <begin position="372"/>
        <end position="383"/>
    </location>
</feature>
<evidence type="ECO:0000256" key="3">
    <source>
        <dbReference type="ARBA" id="ARBA00022448"/>
    </source>
</evidence>
<evidence type="ECO:0000259" key="7">
    <source>
        <dbReference type="Pfam" id="PF01217"/>
    </source>
</evidence>
<dbReference type="OrthoDB" id="10261046at2759"/>
<dbReference type="PANTHER" id="PTHR11753">
    <property type="entry name" value="ADAPTOR COMPLEXES SMALL SUBUNIT FAMILY"/>
    <property type="match status" value="1"/>
</dbReference>
<name>A0A6H5H1J0_9HEMI</name>
<keyword evidence="3" id="KW-0813">Transport</keyword>
<dbReference type="SUPFAM" id="SSF64356">
    <property type="entry name" value="SNARE-like"/>
    <property type="match status" value="1"/>
</dbReference>
<dbReference type="Proteomes" id="UP000479000">
    <property type="component" value="Unassembled WGS sequence"/>
</dbReference>
<dbReference type="GO" id="GO:0006886">
    <property type="term" value="P:intracellular protein transport"/>
    <property type="evidence" value="ECO:0007669"/>
    <property type="project" value="InterPro"/>
</dbReference>
<proteinExistence type="inferred from homology"/>
<dbReference type="InterPro" id="IPR022775">
    <property type="entry name" value="AP_mu_sigma_su"/>
</dbReference>
<protein>
    <recommendedName>
        <fullName evidence="7">AP complex mu/sigma subunit domain-containing protein</fullName>
    </recommendedName>
</protein>
<reference evidence="8 9" key="1">
    <citation type="submission" date="2020-02" db="EMBL/GenBank/DDBJ databases">
        <authorList>
            <person name="Ferguson B K."/>
        </authorList>
    </citation>
    <scope>NUCLEOTIDE SEQUENCE [LARGE SCALE GENOMIC DNA]</scope>
</reference>